<dbReference type="SUPFAM" id="SSF54171">
    <property type="entry name" value="DNA-binding domain"/>
    <property type="match status" value="1"/>
</dbReference>
<dbReference type="Pfam" id="PF01429">
    <property type="entry name" value="MBD"/>
    <property type="match status" value="1"/>
</dbReference>
<feature type="region of interest" description="Disordered" evidence="6">
    <location>
        <begin position="794"/>
        <end position="815"/>
    </location>
</feature>
<keyword evidence="3" id="KW-0238">DNA-binding</keyword>
<organism evidence="8 9">
    <name type="scientific">Psophocarpus tetragonolobus</name>
    <name type="common">Winged bean</name>
    <name type="synonym">Dolichos tetragonolobus</name>
    <dbReference type="NCBI Taxonomy" id="3891"/>
    <lineage>
        <taxon>Eukaryota</taxon>
        <taxon>Viridiplantae</taxon>
        <taxon>Streptophyta</taxon>
        <taxon>Embryophyta</taxon>
        <taxon>Tracheophyta</taxon>
        <taxon>Spermatophyta</taxon>
        <taxon>Magnoliopsida</taxon>
        <taxon>eudicotyledons</taxon>
        <taxon>Gunneridae</taxon>
        <taxon>Pentapetalae</taxon>
        <taxon>rosids</taxon>
        <taxon>fabids</taxon>
        <taxon>Fabales</taxon>
        <taxon>Fabaceae</taxon>
        <taxon>Papilionoideae</taxon>
        <taxon>50 kb inversion clade</taxon>
        <taxon>NPAAA clade</taxon>
        <taxon>indigoferoid/millettioid clade</taxon>
        <taxon>Phaseoleae</taxon>
        <taxon>Psophocarpus</taxon>
    </lineage>
</organism>
<gene>
    <name evidence="8" type="ORF">VNO78_07779</name>
</gene>
<feature type="region of interest" description="Disordered" evidence="6">
    <location>
        <begin position="300"/>
        <end position="321"/>
    </location>
</feature>
<dbReference type="PROSITE" id="PS50982">
    <property type="entry name" value="MBD"/>
    <property type="match status" value="1"/>
</dbReference>
<feature type="compositionally biased region" description="Basic and acidic residues" evidence="6">
    <location>
        <begin position="521"/>
        <end position="541"/>
    </location>
</feature>
<evidence type="ECO:0000256" key="4">
    <source>
        <dbReference type="ARBA" id="ARBA00023163"/>
    </source>
</evidence>
<feature type="compositionally biased region" description="Polar residues" evidence="6">
    <location>
        <begin position="804"/>
        <end position="815"/>
    </location>
</feature>
<feature type="compositionally biased region" description="Basic and acidic residues" evidence="6">
    <location>
        <begin position="669"/>
        <end position="692"/>
    </location>
</feature>
<dbReference type="PANTHER" id="PTHR34067">
    <property type="entry name" value="OS04G0193200 PROTEIN"/>
    <property type="match status" value="1"/>
</dbReference>
<dbReference type="EMBL" id="JAYMYS010000002">
    <property type="protein sequence ID" value="KAK7406159.1"/>
    <property type="molecule type" value="Genomic_DNA"/>
</dbReference>
<evidence type="ECO:0000313" key="9">
    <source>
        <dbReference type="Proteomes" id="UP001386955"/>
    </source>
</evidence>
<feature type="compositionally biased region" description="Basic and acidic residues" evidence="6">
    <location>
        <begin position="449"/>
        <end position="459"/>
    </location>
</feature>
<keyword evidence="2" id="KW-0805">Transcription regulation</keyword>
<dbReference type="GO" id="GO:0005634">
    <property type="term" value="C:nucleus"/>
    <property type="evidence" value="ECO:0007669"/>
    <property type="project" value="UniProtKB-SubCell"/>
</dbReference>
<feature type="domain" description="MBD" evidence="7">
    <location>
        <begin position="11"/>
        <end position="83"/>
    </location>
</feature>
<feature type="compositionally biased region" description="Basic and acidic residues" evidence="6">
    <location>
        <begin position="1"/>
        <end position="18"/>
    </location>
</feature>
<accession>A0AAN9STM7</accession>
<feature type="region of interest" description="Disordered" evidence="6">
    <location>
        <begin position="519"/>
        <end position="570"/>
    </location>
</feature>
<name>A0AAN9STM7_PSOTE</name>
<protein>
    <recommendedName>
        <fullName evidence="7">MBD domain-containing protein</fullName>
    </recommendedName>
</protein>
<evidence type="ECO:0000259" key="7">
    <source>
        <dbReference type="PROSITE" id="PS50982"/>
    </source>
</evidence>
<evidence type="ECO:0000256" key="5">
    <source>
        <dbReference type="ARBA" id="ARBA00023242"/>
    </source>
</evidence>
<sequence>MSSDGKRIDPDEVGKFPVDDLPPGWKTEAKVRKGGTGKRKDMFYIDPVSGYIFRSKKDALRYVTSGDISTCILNPFKRQIQEEDKITPSSTGKKQKLKQSATKRRLFVGRGIYTGSALELSDANDSKKGQDMTDSSEMMVAPIPLGETVVKNQSLENATAFSPELKKTSDSDDVQEKNHTVNMLERTSKKKHRNCSLSKTKEFNVARRFSRRLSGAKPDQMTNVTNEKALQVPKRNLTKSTSVLDTDLTNKSSQPPNDVLEIEHLHKKQGEVLLNSNKSSNKQQILRRASKRLAGFEPELMSNSISNERGSKSKSKKSKGDVYATLQLSDDQPAMDVADHASIDGESSSKGRKLPETTPITSNQLKMLDDEEMNTDEKSEPEHSFAFHYSWSDPCLEFAIQTFTGALPVEDSVGDGPARISETDISPKPKLVKNVRGSNSYKNSRVNSKKSENKKELTMPRRLSKRLAGHEPEVLPTEKAVEYATRKSCSDKPDATATFVNGVSKHLQAKEESKLVVQASDRLKTLRHESRSKSEKSHDHQTVPNEQLLEAENVDDDRSDPQLPSTFGDSWSDPCLEFAIQTLTGALPVDAPPAAADIPPVVTLDVNYPPNEELLESMEQKSINEEARDNSNQSQTKKKFNTVCQPSKHVLNQPELPTYSSSCGNDPKYATRESCKDEDSRTRNVDGRKSQRMERRNAIDIDINKMILEEEPTPETINHDNSEKAFCVSFMDSWSDPCLEFAYKTLTGAIPVEENIAIKGCFQEPANHHDQNGSGSKVPKVGFSSISHSGSISFHNDIGEKSKPGQQSSTNSSLLAQEKSSLNGFSSVAPQEQYFQYSNNFQRR</sequence>
<dbReference type="Proteomes" id="UP001386955">
    <property type="component" value="Unassembled WGS sequence"/>
</dbReference>
<feature type="region of interest" description="Disordered" evidence="6">
    <location>
        <begin position="342"/>
        <end position="380"/>
    </location>
</feature>
<feature type="region of interest" description="Disordered" evidence="6">
    <location>
        <begin position="435"/>
        <end position="460"/>
    </location>
</feature>
<feature type="region of interest" description="Disordered" evidence="6">
    <location>
        <begin position="655"/>
        <end position="692"/>
    </location>
</feature>
<dbReference type="PANTHER" id="PTHR34067:SF20">
    <property type="entry name" value="OS08G0206700 PROTEIN"/>
    <property type="match status" value="1"/>
</dbReference>
<feature type="region of interest" description="Disordered" evidence="6">
    <location>
        <begin position="1"/>
        <end position="33"/>
    </location>
</feature>
<evidence type="ECO:0000256" key="2">
    <source>
        <dbReference type="ARBA" id="ARBA00023015"/>
    </source>
</evidence>
<dbReference type="InterPro" id="IPR001739">
    <property type="entry name" value="Methyl_CpG_DNA-bd"/>
</dbReference>
<feature type="compositionally biased region" description="Polar residues" evidence="6">
    <location>
        <begin position="436"/>
        <end position="446"/>
    </location>
</feature>
<dbReference type="GO" id="GO:0003677">
    <property type="term" value="F:DNA binding"/>
    <property type="evidence" value="ECO:0007669"/>
    <property type="project" value="UniProtKB-KW"/>
</dbReference>
<keyword evidence="4" id="KW-0804">Transcription</keyword>
<reference evidence="8 9" key="1">
    <citation type="submission" date="2024-01" db="EMBL/GenBank/DDBJ databases">
        <title>The genomes of 5 underutilized Papilionoideae crops provide insights into root nodulation and disease resistanc.</title>
        <authorList>
            <person name="Jiang F."/>
        </authorList>
    </citation>
    <scope>NUCLEOTIDE SEQUENCE [LARGE SCALE GENOMIC DNA]</scope>
    <source>
        <strain evidence="8">DUOXIRENSHENG_FW03</strain>
        <tissue evidence="8">Leaves</tissue>
    </source>
</reference>
<dbReference type="InterPro" id="IPR038945">
    <property type="entry name" value="MBD13-like"/>
</dbReference>
<comment type="subcellular location">
    <subcellularLocation>
        <location evidence="1">Nucleus</location>
    </subcellularLocation>
</comment>
<evidence type="ECO:0000313" key="8">
    <source>
        <dbReference type="EMBL" id="KAK7406159.1"/>
    </source>
</evidence>
<dbReference type="Gene3D" id="3.30.890.10">
    <property type="entry name" value="Methyl-cpg-binding Protein 2, Chain A"/>
    <property type="match status" value="1"/>
</dbReference>
<evidence type="ECO:0000256" key="1">
    <source>
        <dbReference type="ARBA" id="ARBA00004123"/>
    </source>
</evidence>
<feature type="compositionally biased region" description="Basic and acidic residues" evidence="6">
    <location>
        <begin position="342"/>
        <end position="355"/>
    </location>
</feature>
<keyword evidence="9" id="KW-1185">Reference proteome</keyword>
<proteinExistence type="predicted"/>
<dbReference type="SMART" id="SM00391">
    <property type="entry name" value="MBD"/>
    <property type="match status" value="1"/>
</dbReference>
<dbReference type="AlphaFoldDB" id="A0AAN9STM7"/>
<comment type="caution">
    <text evidence="8">The sequence shown here is derived from an EMBL/GenBank/DDBJ whole genome shotgun (WGS) entry which is preliminary data.</text>
</comment>
<evidence type="ECO:0000256" key="3">
    <source>
        <dbReference type="ARBA" id="ARBA00023125"/>
    </source>
</evidence>
<dbReference type="InterPro" id="IPR016177">
    <property type="entry name" value="DNA-bd_dom_sf"/>
</dbReference>
<keyword evidence="5" id="KW-0539">Nucleus</keyword>
<evidence type="ECO:0000256" key="6">
    <source>
        <dbReference type="SAM" id="MobiDB-lite"/>
    </source>
</evidence>